<dbReference type="AlphaFoldDB" id="A0A7X2H9F3"/>
<dbReference type="GO" id="GO:0004560">
    <property type="term" value="F:alpha-L-fucosidase activity"/>
    <property type="evidence" value="ECO:0007669"/>
    <property type="project" value="TreeGrafter"/>
</dbReference>
<dbReference type="PANTHER" id="PTHR31084">
    <property type="entry name" value="ALPHA-L-FUCOSIDASE 2"/>
    <property type="match status" value="1"/>
</dbReference>
<gene>
    <name evidence="2" type="ORF">GJB61_23685</name>
</gene>
<organism evidence="2 3">
    <name type="scientific">Paenibacillus monticola</name>
    <dbReference type="NCBI Taxonomy" id="2666075"/>
    <lineage>
        <taxon>Bacteria</taxon>
        <taxon>Bacillati</taxon>
        <taxon>Bacillota</taxon>
        <taxon>Bacilli</taxon>
        <taxon>Bacillales</taxon>
        <taxon>Paenibacillaceae</taxon>
        <taxon>Paenibacillus</taxon>
    </lineage>
</organism>
<dbReference type="Proteomes" id="UP000463051">
    <property type="component" value="Unassembled WGS sequence"/>
</dbReference>
<feature type="domain" description="Glycosyl hydrolase family 95 catalytic" evidence="1">
    <location>
        <begin position="357"/>
        <end position="572"/>
    </location>
</feature>
<name>A0A7X2H9F3_9BACL</name>
<comment type="caution">
    <text evidence="2">The sequence shown here is derived from an EMBL/GenBank/DDBJ whole genome shotgun (WGS) entry which is preliminary data.</text>
</comment>
<evidence type="ECO:0000259" key="1">
    <source>
        <dbReference type="Pfam" id="PF22124"/>
    </source>
</evidence>
<dbReference type="InterPro" id="IPR054363">
    <property type="entry name" value="GH95_cat"/>
</dbReference>
<reference evidence="2 3" key="1">
    <citation type="submission" date="2019-11" db="EMBL/GenBank/DDBJ databases">
        <title>Paenibacillus monticola sp. nov., a novel PGPR strain isolated from mountain sample in China.</title>
        <authorList>
            <person name="Zhao Q."/>
            <person name="Li H.-P."/>
            <person name="Zhang J.-L."/>
        </authorList>
    </citation>
    <scope>NUCLEOTIDE SEQUENCE [LARGE SCALE GENOMIC DNA]</scope>
    <source>
        <strain evidence="2 3">LC-T2</strain>
    </source>
</reference>
<dbReference type="Pfam" id="PF22124">
    <property type="entry name" value="Glyco_hydro_95_cat"/>
    <property type="match status" value="1"/>
</dbReference>
<evidence type="ECO:0000313" key="3">
    <source>
        <dbReference type="Proteomes" id="UP000463051"/>
    </source>
</evidence>
<dbReference type="EMBL" id="WJXB01000011">
    <property type="protein sequence ID" value="MRN55979.1"/>
    <property type="molecule type" value="Genomic_DNA"/>
</dbReference>
<dbReference type="InterPro" id="IPR013780">
    <property type="entry name" value="Glyco_hydro_b"/>
</dbReference>
<dbReference type="PANTHER" id="PTHR31084:SF19">
    <property type="entry name" value="GLYCOSYL HYDROLASE FAMILY 95 N-TERMINAL DOMAIN-CONTAINING PROTEIN"/>
    <property type="match status" value="1"/>
</dbReference>
<keyword evidence="3" id="KW-1185">Reference proteome</keyword>
<proteinExistence type="predicted"/>
<dbReference type="SUPFAM" id="SSF48208">
    <property type="entry name" value="Six-hairpin glycosidases"/>
    <property type="match status" value="1"/>
</dbReference>
<dbReference type="InterPro" id="IPR012341">
    <property type="entry name" value="6hp_glycosidase-like_sf"/>
</dbReference>
<dbReference type="GO" id="GO:0005975">
    <property type="term" value="P:carbohydrate metabolic process"/>
    <property type="evidence" value="ECO:0007669"/>
    <property type="project" value="InterPro"/>
</dbReference>
<dbReference type="Gene3D" id="2.60.40.1180">
    <property type="entry name" value="Golgi alpha-mannosidase II"/>
    <property type="match status" value="1"/>
</dbReference>
<dbReference type="Gene3D" id="1.50.10.10">
    <property type="match status" value="1"/>
</dbReference>
<accession>A0A7X2H9F3</accession>
<protein>
    <recommendedName>
        <fullName evidence="1">Glycosyl hydrolase family 95 catalytic domain-containing protein</fullName>
    </recommendedName>
</protein>
<evidence type="ECO:0000313" key="2">
    <source>
        <dbReference type="EMBL" id="MRN55979.1"/>
    </source>
</evidence>
<dbReference type="InterPro" id="IPR008928">
    <property type="entry name" value="6-hairpin_glycosidase_sf"/>
</dbReference>
<sequence>MREETIVQKLHSISLNRQVNAHEQASRHDIHFKGPATDFFEGALLGNGGLGVVVTTRPDAVMLHFGHNNVWDIRIAEEHADEIMTFQEVFARFAALPASLPQMTDNPWYQEYCEMTGDNYRKTYPRPMPCGSVLLRFDRREAEVLGHTLHIANGRCTVDFLIGGKPALFEIFVEADQDRLWMRMTDVVSGEELPLFSEVKLIPDPETPQEFPAAIVGSDAGTGVQSFTQILPYLEAPVSPYMAHAQDKAFRLAVRVSATGGSDPKNKQVNMQGCSACVELWEGSAAAVLETEAEIAPPELSGYSLARTHSEELWRSYWSCSAVALEDEFLERTWYRNLYFFNCAVKADVTCPGLFANWSYRNIGSDWHGDYHMNYNTQQPFWLAFSSNHLDKHLPYVDMVEHVLPVSRKWARDYYGLRGAYFPHSAYPVEMTMMPYPVPHWGWEVCETPWTVQSLWWHYLYSMNEVFLRERAFQPIKEAVLFMVDYMKRPEASGERWEDDRYHIFPTVVPELYEIAPGFAKNSDCLIDLTLTKFIFHAFIQACTILGTEDAESALLGEVDDILQRFPLYPTAESSHGRVFTSVLGEDPEVVYNVPIPVTTVFPGEEHGLHSSPEDYQIAVNSYLNHRNEGGNELVFYNMAGARLGILDLERFKRQIAYCLLPNGTCTDRALMSGGRYPDTADFDFMSRMGVWFENFSLPAVINECLLQSYNGSLRFFPNWPADKLAEFHTLRAAGGFLVSAALEAGEVQWVEIVSEAGSRLSFYIPWAEGAICTGSSGQPLLLIGKVGVMPTAAGETIYIVRNTSQ</sequence>